<evidence type="ECO:0000256" key="2">
    <source>
        <dbReference type="SAM" id="Phobius"/>
    </source>
</evidence>
<feature type="region of interest" description="Disordered" evidence="1">
    <location>
        <begin position="100"/>
        <end position="139"/>
    </location>
</feature>
<dbReference type="Proteomes" id="UP001519291">
    <property type="component" value="Unassembled WGS sequence"/>
</dbReference>
<proteinExistence type="predicted"/>
<evidence type="ECO:0000313" key="4">
    <source>
        <dbReference type="Proteomes" id="UP001519291"/>
    </source>
</evidence>
<name>A0ABS4Y9Y1_9ACTN</name>
<gene>
    <name evidence="3" type="ORF">JO379_005076</name>
</gene>
<feature type="compositionally biased region" description="Low complexity" evidence="1">
    <location>
        <begin position="292"/>
        <end position="305"/>
    </location>
</feature>
<accession>A0ABS4Y9Y1</accession>
<feature type="compositionally biased region" description="Basic and acidic residues" evidence="1">
    <location>
        <begin position="184"/>
        <end position="194"/>
    </location>
</feature>
<feature type="transmembrane region" description="Helical" evidence="2">
    <location>
        <begin position="20"/>
        <end position="37"/>
    </location>
</feature>
<feature type="transmembrane region" description="Helical" evidence="2">
    <location>
        <begin position="43"/>
        <end position="63"/>
    </location>
</feature>
<feature type="region of interest" description="Disordered" evidence="1">
    <location>
        <begin position="171"/>
        <end position="218"/>
    </location>
</feature>
<feature type="compositionally biased region" description="Low complexity" evidence="1">
    <location>
        <begin position="171"/>
        <end position="182"/>
    </location>
</feature>
<feature type="compositionally biased region" description="Low complexity" evidence="1">
    <location>
        <begin position="374"/>
        <end position="387"/>
    </location>
</feature>
<dbReference type="RefSeq" id="WP_209517122.1">
    <property type="nucleotide sequence ID" value="NZ_JAGIOH010000001.1"/>
</dbReference>
<keyword evidence="2" id="KW-0472">Membrane</keyword>
<feature type="compositionally biased region" description="Polar residues" evidence="1">
    <location>
        <begin position="195"/>
        <end position="216"/>
    </location>
</feature>
<dbReference type="GeneID" id="91571945"/>
<keyword evidence="2" id="KW-0812">Transmembrane</keyword>
<feature type="compositionally biased region" description="Gly residues" evidence="1">
    <location>
        <begin position="355"/>
        <end position="365"/>
    </location>
</feature>
<evidence type="ECO:0000256" key="1">
    <source>
        <dbReference type="SAM" id="MobiDB-lite"/>
    </source>
</evidence>
<dbReference type="PROSITE" id="PS51257">
    <property type="entry name" value="PROKAR_LIPOPROTEIN"/>
    <property type="match status" value="1"/>
</dbReference>
<keyword evidence="2" id="KW-1133">Transmembrane helix</keyword>
<reference evidence="3 4" key="1">
    <citation type="submission" date="2021-03" db="EMBL/GenBank/DDBJ databases">
        <title>Sequencing the genomes of 1000 actinobacteria strains.</title>
        <authorList>
            <person name="Klenk H.-P."/>
        </authorList>
    </citation>
    <scope>NUCLEOTIDE SEQUENCE [LARGE SCALE GENOMIC DNA]</scope>
    <source>
        <strain evidence="3 4">DSM 41480</strain>
    </source>
</reference>
<organism evidence="3 4">
    <name type="scientific">Streptomyces syringium</name>
    <dbReference type="NCBI Taxonomy" id="76729"/>
    <lineage>
        <taxon>Bacteria</taxon>
        <taxon>Bacillati</taxon>
        <taxon>Actinomycetota</taxon>
        <taxon>Actinomycetes</taxon>
        <taxon>Kitasatosporales</taxon>
        <taxon>Streptomycetaceae</taxon>
        <taxon>Streptomyces</taxon>
    </lineage>
</organism>
<evidence type="ECO:0000313" key="3">
    <source>
        <dbReference type="EMBL" id="MBP2405607.1"/>
    </source>
</evidence>
<keyword evidence="4" id="KW-1185">Reference proteome</keyword>
<feature type="region of interest" description="Disordered" evidence="1">
    <location>
        <begin position="250"/>
        <end position="387"/>
    </location>
</feature>
<sequence length="387" mass="38470">MDDKGESEAKPKNKRLELSVAQVAGSALAACVAALLAGKLGVYGTIIGAGVVSVVATTGGTIFQHLFKRTGEKITEATVQAAKPKLRQVPLRDADRAVRNAADRADGEGRNGRSGGDADATTVMPAAGGGRPGTPDPDRTRLLRQVEATQMLPEIDATQALYQAGPSAEAGAYAGAHSGAGSEPHNDQHGDTRNGSDSGSLTGAFNDTFSDGTTHGTRLRGWKRPLLAAGAVFVLAMGTVTAVELVQGSSADGGGGTTVGQIFQPQKSEKKHDRAPSHTPGPGHSQGGGQESGTDGSSPSPDPSRQGGGTDHSTPDPRTSPSSGGGAPTPKPTPPSEPSGTPDSGKGDDGKGDTTNGGAGTGGGQPSQSPQPPQGQQNAAAGTGSGS</sequence>
<feature type="transmembrane region" description="Helical" evidence="2">
    <location>
        <begin position="226"/>
        <end position="243"/>
    </location>
</feature>
<comment type="caution">
    <text evidence="3">The sequence shown here is derived from an EMBL/GenBank/DDBJ whole genome shotgun (WGS) entry which is preliminary data.</text>
</comment>
<protein>
    <submittedName>
        <fullName evidence="3">Uncharacterized protein</fullName>
    </submittedName>
</protein>
<feature type="compositionally biased region" description="Basic and acidic residues" evidence="1">
    <location>
        <begin position="100"/>
        <end position="111"/>
    </location>
</feature>
<feature type="compositionally biased region" description="Basic and acidic residues" evidence="1">
    <location>
        <begin position="267"/>
        <end position="276"/>
    </location>
</feature>
<dbReference type="EMBL" id="JAGIOH010000001">
    <property type="protein sequence ID" value="MBP2405607.1"/>
    <property type="molecule type" value="Genomic_DNA"/>
</dbReference>